<dbReference type="CDD" id="cd08411">
    <property type="entry name" value="PBP2_OxyR"/>
    <property type="match status" value="1"/>
</dbReference>
<keyword evidence="5" id="KW-0804">Transcription</keyword>
<dbReference type="Proteomes" id="UP001228113">
    <property type="component" value="Chromosome"/>
</dbReference>
<dbReference type="Gene3D" id="1.10.10.10">
    <property type="entry name" value="Winged helix-like DNA-binding domain superfamily/Winged helix DNA-binding domain"/>
    <property type="match status" value="1"/>
</dbReference>
<accession>A0AA48KEK8</accession>
<keyword evidence="4" id="KW-0010">Activator</keyword>
<evidence type="ECO:0000313" key="8">
    <source>
        <dbReference type="Proteomes" id="UP001228113"/>
    </source>
</evidence>
<reference evidence="7" key="1">
    <citation type="journal article" date="2023" name="Int. J. Syst. Evol. Microbiol.">
        <title>Mesoterricola silvestris gen. nov., sp. nov., Mesoterricola sediminis sp. nov., Geothrix oryzae sp. nov., Geothrix edaphica sp. nov., Geothrix rubra sp. nov., and Geothrix limicola sp. nov., six novel members of Acidobacteriota isolated from soils.</title>
        <authorList>
            <person name="Itoh H."/>
            <person name="Sugisawa Y."/>
            <person name="Mise K."/>
            <person name="Xu Z."/>
            <person name="Kuniyasu M."/>
            <person name="Ushijima N."/>
            <person name="Kawano K."/>
            <person name="Kobayashi E."/>
            <person name="Shiratori Y."/>
            <person name="Masuda Y."/>
            <person name="Senoo K."/>
        </authorList>
    </citation>
    <scope>NUCLEOTIDE SEQUENCE</scope>
    <source>
        <strain evidence="7">W786</strain>
    </source>
</reference>
<proteinExistence type="inferred from homology"/>
<dbReference type="SUPFAM" id="SSF53850">
    <property type="entry name" value="Periplasmic binding protein-like II"/>
    <property type="match status" value="1"/>
</dbReference>
<evidence type="ECO:0000313" key="7">
    <source>
        <dbReference type="EMBL" id="BDU75563.1"/>
    </source>
</evidence>
<dbReference type="PANTHER" id="PTHR30346">
    <property type="entry name" value="TRANSCRIPTIONAL DUAL REGULATOR HCAR-RELATED"/>
    <property type="match status" value="1"/>
</dbReference>
<feature type="domain" description="HTH lysR-type" evidence="6">
    <location>
        <begin position="17"/>
        <end position="74"/>
    </location>
</feature>
<dbReference type="GO" id="GO:0003677">
    <property type="term" value="F:DNA binding"/>
    <property type="evidence" value="ECO:0007669"/>
    <property type="project" value="UniProtKB-KW"/>
</dbReference>
<dbReference type="InterPro" id="IPR005119">
    <property type="entry name" value="LysR_subst-bd"/>
</dbReference>
<dbReference type="SUPFAM" id="SSF46785">
    <property type="entry name" value="Winged helix' DNA-binding domain"/>
    <property type="match status" value="1"/>
</dbReference>
<dbReference type="InterPro" id="IPR000847">
    <property type="entry name" value="LysR_HTH_N"/>
</dbReference>
<keyword evidence="8" id="KW-1185">Reference proteome</keyword>
<dbReference type="PANTHER" id="PTHR30346:SF26">
    <property type="entry name" value="HYDROGEN PEROXIDE-INDUCIBLE GENES ACTIVATOR"/>
    <property type="match status" value="1"/>
</dbReference>
<organism evidence="7 8">
    <name type="scientific">Mesoterricola sediminis</name>
    <dbReference type="NCBI Taxonomy" id="2927980"/>
    <lineage>
        <taxon>Bacteria</taxon>
        <taxon>Pseudomonadati</taxon>
        <taxon>Acidobacteriota</taxon>
        <taxon>Holophagae</taxon>
        <taxon>Holophagales</taxon>
        <taxon>Holophagaceae</taxon>
        <taxon>Mesoterricola</taxon>
    </lineage>
</organism>
<keyword evidence="2" id="KW-0805">Transcription regulation</keyword>
<evidence type="ECO:0000259" key="6">
    <source>
        <dbReference type="PROSITE" id="PS50931"/>
    </source>
</evidence>
<dbReference type="InterPro" id="IPR036390">
    <property type="entry name" value="WH_DNA-bd_sf"/>
</dbReference>
<evidence type="ECO:0000256" key="1">
    <source>
        <dbReference type="ARBA" id="ARBA00009437"/>
    </source>
</evidence>
<protein>
    <submittedName>
        <fullName evidence="7">LysR family transcriptional regulator</fullName>
    </submittedName>
</protein>
<dbReference type="GO" id="GO:0032993">
    <property type="term" value="C:protein-DNA complex"/>
    <property type="evidence" value="ECO:0007669"/>
    <property type="project" value="TreeGrafter"/>
</dbReference>
<dbReference type="Pfam" id="PF03466">
    <property type="entry name" value="LysR_substrate"/>
    <property type="match status" value="1"/>
</dbReference>
<evidence type="ECO:0000256" key="5">
    <source>
        <dbReference type="ARBA" id="ARBA00023163"/>
    </source>
</evidence>
<dbReference type="PRINTS" id="PR00039">
    <property type="entry name" value="HTHLYSR"/>
</dbReference>
<dbReference type="AlphaFoldDB" id="A0AA48KEK8"/>
<dbReference type="FunFam" id="1.10.10.10:FF:000001">
    <property type="entry name" value="LysR family transcriptional regulator"/>
    <property type="match status" value="1"/>
</dbReference>
<dbReference type="Pfam" id="PF00126">
    <property type="entry name" value="HTH_1"/>
    <property type="match status" value="1"/>
</dbReference>
<gene>
    <name evidence="7" type="primary">oxyR</name>
    <name evidence="7" type="ORF">METESE_05210</name>
</gene>
<evidence type="ECO:0000256" key="3">
    <source>
        <dbReference type="ARBA" id="ARBA00023125"/>
    </source>
</evidence>
<evidence type="ECO:0000256" key="2">
    <source>
        <dbReference type="ARBA" id="ARBA00023015"/>
    </source>
</evidence>
<comment type="similarity">
    <text evidence="1">Belongs to the LysR transcriptional regulatory family.</text>
</comment>
<dbReference type="GO" id="GO:0003700">
    <property type="term" value="F:DNA-binding transcription factor activity"/>
    <property type="evidence" value="ECO:0007669"/>
    <property type="project" value="InterPro"/>
</dbReference>
<dbReference type="PROSITE" id="PS50931">
    <property type="entry name" value="HTH_LYSR"/>
    <property type="match status" value="1"/>
</dbReference>
<dbReference type="Gene3D" id="3.40.190.10">
    <property type="entry name" value="Periplasmic binding protein-like II"/>
    <property type="match status" value="2"/>
</dbReference>
<dbReference type="InterPro" id="IPR036388">
    <property type="entry name" value="WH-like_DNA-bd_sf"/>
</dbReference>
<name>A0AA48KEK8_9BACT</name>
<dbReference type="EMBL" id="AP027081">
    <property type="protein sequence ID" value="BDU75563.1"/>
    <property type="molecule type" value="Genomic_DNA"/>
</dbReference>
<sequence>MSDSWGGPLNMPSPLPLSLRQLQYVVAVADTRHFRRAAELCAVAQPALSTQIAALEEALGVRIFDRGRRGVVVTPAGEPLVARARAILTAAESLVEEARRHQDPLAGTLRLGIIPTFAPYLLPEMAARLRRAFPALLPQWTEAHTPTLVADLQEGRLDAALLALEADLEDLEWLPLGEDPFLLAVPRAHPLARGRAPVGLDRLEGERLLLLEDGHCLRDQALSACANARVEELGYRATSLPTLVQMVASGMGITLLPRTAVATEVGRAPVRVRPLAAPVPFRTVVLAWRRGSFLKAAAPALAEVLGPGVAAVLEGAP</sequence>
<keyword evidence="3" id="KW-0238">DNA-binding</keyword>
<dbReference type="KEGG" id="msea:METESE_05210"/>
<evidence type="ECO:0000256" key="4">
    <source>
        <dbReference type="ARBA" id="ARBA00023159"/>
    </source>
</evidence>